<gene>
    <name evidence="2" type="ORF">V9T40_000085</name>
</gene>
<organism evidence="2 3">
    <name type="scientific">Parthenolecanium corni</name>
    <dbReference type="NCBI Taxonomy" id="536013"/>
    <lineage>
        <taxon>Eukaryota</taxon>
        <taxon>Metazoa</taxon>
        <taxon>Ecdysozoa</taxon>
        <taxon>Arthropoda</taxon>
        <taxon>Hexapoda</taxon>
        <taxon>Insecta</taxon>
        <taxon>Pterygota</taxon>
        <taxon>Neoptera</taxon>
        <taxon>Paraneoptera</taxon>
        <taxon>Hemiptera</taxon>
        <taxon>Sternorrhyncha</taxon>
        <taxon>Coccoidea</taxon>
        <taxon>Coccidae</taxon>
        <taxon>Parthenolecanium</taxon>
    </lineage>
</organism>
<protein>
    <recommendedName>
        <fullName evidence="1">Reverse transcriptase Ty1/copia-type domain-containing protein</fullName>
    </recommendedName>
</protein>
<comment type="caution">
    <text evidence="2">The sequence shown here is derived from an EMBL/GenBank/DDBJ whole genome shotgun (WGS) entry which is preliminary data.</text>
</comment>
<accession>A0AAN9Y2T7</accession>
<dbReference type="EMBL" id="JBBCAQ010000028">
    <property type="protein sequence ID" value="KAK7585906.1"/>
    <property type="molecule type" value="Genomic_DNA"/>
</dbReference>
<evidence type="ECO:0000259" key="1">
    <source>
        <dbReference type="Pfam" id="PF07727"/>
    </source>
</evidence>
<dbReference type="PANTHER" id="PTHR11439:SF483">
    <property type="entry name" value="PEPTIDE SYNTHASE GLIP-LIKE, PUTATIVE (AFU_ORTHOLOGUE AFUA_3G12920)-RELATED"/>
    <property type="match status" value="1"/>
</dbReference>
<evidence type="ECO:0000313" key="2">
    <source>
        <dbReference type="EMBL" id="KAK7585906.1"/>
    </source>
</evidence>
<sequence>MKKEIASSEKNGTWEEVELPHGKKALDVKWVRKKPDGTFKARLVVRGFQQNDDLDDIYSPVARMCTLKLLLSYCCQGSYTIHQMDVETAFLNGPKVSEVYVKQPVVHVNINDNGNKVSHLKKSLNGLKESPRNWYKCFNNFIVTSGFERNNFDCSLYSTTDKVNPIFIILFVDDLLICGKEVKKINQMKRKLSEYFSMKDLNNVSSYLGIELNHDVENNVMTLSQEKYIESLATKYNIKDLNLFDTHIETHLKLKRATEPDFNVEFRNLIGALLYVSAGTRPDVTYSVNYLSRFQAAYDRTHYNYASRVLKYLYKTRKLKLTFCSSNLAGLDVYVDSDWAGDAVDRSNPVLGKTQKRGHITKLSTHTEYISLSEAVTEVIYLLGVCKQLLPSESIQPVSIFEDNLGAVCIANLGNFTKKSKHIGVHYHFVHEAIKRGQIEVVKVDSADNLADIFTKSLTKHLYVNLRILLCLC</sequence>
<dbReference type="AlphaFoldDB" id="A0AAN9Y2T7"/>
<dbReference type="Proteomes" id="UP001367676">
    <property type="component" value="Unassembled WGS sequence"/>
</dbReference>
<dbReference type="SUPFAM" id="SSF56672">
    <property type="entry name" value="DNA/RNA polymerases"/>
    <property type="match status" value="1"/>
</dbReference>
<evidence type="ECO:0000313" key="3">
    <source>
        <dbReference type="Proteomes" id="UP001367676"/>
    </source>
</evidence>
<reference evidence="2 3" key="1">
    <citation type="submission" date="2024-03" db="EMBL/GenBank/DDBJ databases">
        <title>Adaptation during the transition from Ophiocordyceps entomopathogen to insect associate is accompanied by gene loss and intensified selection.</title>
        <authorList>
            <person name="Ward C.M."/>
            <person name="Onetto C.A."/>
            <person name="Borneman A.R."/>
        </authorList>
    </citation>
    <scope>NUCLEOTIDE SEQUENCE [LARGE SCALE GENOMIC DNA]</scope>
    <source>
        <strain evidence="2">AWRI1</strain>
        <tissue evidence="2">Single Adult Female</tissue>
    </source>
</reference>
<feature type="domain" description="Reverse transcriptase Ty1/copia-type" evidence="1">
    <location>
        <begin position="11"/>
        <end position="246"/>
    </location>
</feature>
<dbReference type="PANTHER" id="PTHR11439">
    <property type="entry name" value="GAG-POL-RELATED RETROTRANSPOSON"/>
    <property type="match status" value="1"/>
</dbReference>
<proteinExistence type="predicted"/>
<dbReference type="InterPro" id="IPR043502">
    <property type="entry name" value="DNA/RNA_pol_sf"/>
</dbReference>
<dbReference type="GO" id="GO:0071897">
    <property type="term" value="P:DNA biosynthetic process"/>
    <property type="evidence" value="ECO:0007669"/>
    <property type="project" value="UniProtKB-ARBA"/>
</dbReference>
<keyword evidence="3" id="KW-1185">Reference proteome</keyword>
<name>A0AAN9Y2T7_9HEMI</name>
<dbReference type="Pfam" id="PF07727">
    <property type="entry name" value="RVT_2"/>
    <property type="match status" value="1"/>
</dbReference>
<dbReference type="CDD" id="cd09272">
    <property type="entry name" value="RNase_HI_RT_Ty1"/>
    <property type="match status" value="1"/>
</dbReference>
<dbReference type="InterPro" id="IPR013103">
    <property type="entry name" value="RVT_2"/>
</dbReference>